<name>A0A7R9JKM3_TIMCA</name>
<reference evidence="2" key="1">
    <citation type="submission" date="2020-11" db="EMBL/GenBank/DDBJ databases">
        <authorList>
            <person name="Tran Van P."/>
        </authorList>
    </citation>
    <scope>NUCLEOTIDE SEQUENCE</scope>
</reference>
<accession>A0A7R9JKM3</accession>
<protein>
    <submittedName>
        <fullName evidence="2">(California timema) hypothetical protein</fullName>
    </submittedName>
</protein>
<organism evidence="2">
    <name type="scientific">Timema californicum</name>
    <name type="common">California timema</name>
    <name type="synonym">Walking stick</name>
    <dbReference type="NCBI Taxonomy" id="61474"/>
    <lineage>
        <taxon>Eukaryota</taxon>
        <taxon>Metazoa</taxon>
        <taxon>Ecdysozoa</taxon>
        <taxon>Arthropoda</taxon>
        <taxon>Hexapoda</taxon>
        <taxon>Insecta</taxon>
        <taxon>Pterygota</taxon>
        <taxon>Neoptera</taxon>
        <taxon>Polyneoptera</taxon>
        <taxon>Phasmatodea</taxon>
        <taxon>Timematodea</taxon>
        <taxon>Timematoidea</taxon>
        <taxon>Timematidae</taxon>
        <taxon>Timema</taxon>
    </lineage>
</organism>
<gene>
    <name evidence="2" type="ORF">TCMB3V08_LOCUS13600</name>
</gene>
<dbReference type="AlphaFoldDB" id="A0A7R9JKM3"/>
<evidence type="ECO:0000313" key="2">
    <source>
        <dbReference type="EMBL" id="CAD7581067.1"/>
    </source>
</evidence>
<feature type="compositionally biased region" description="Pro residues" evidence="1">
    <location>
        <begin position="35"/>
        <end position="61"/>
    </location>
</feature>
<dbReference type="EMBL" id="OE209171">
    <property type="protein sequence ID" value="CAD7581067.1"/>
    <property type="molecule type" value="Genomic_DNA"/>
</dbReference>
<feature type="region of interest" description="Disordered" evidence="1">
    <location>
        <begin position="35"/>
        <end position="64"/>
    </location>
</feature>
<sequence>MPMPPMGGMMSAGPGIMMMPMRQPPLMVPTRPPFPVSAPQPPMPGYMPPPPQPPPPGPMPMKHPGDMSMMDDEPPNKKIRTEESLMPEEKFLAKYKSNTPLSSAGGVLSTRASGCLKQRVEPKLGDSCFSLAMKPLHLPVIAEVNCEPSVSTKEVTGLLYIFTGFETRQTSSGQLSYDSQLACSVLGLAAHVGLTSAQSIDDLNDQCVTRKGRLRTTDLAIASQRLCLRVPRYS</sequence>
<proteinExistence type="predicted"/>
<evidence type="ECO:0000256" key="1">
    <source>
        <dbReference type="SAM" id="MobiDB-lite"/>
    </source>
</evidence>